<keyword evidence="3" id="KW-0418">Kinase</keyword>
<dbReference type="GO" id="GO:0010506">
    <property type="term" value="P:regulation of autophagy"/>
    <property type="evidence" value="ECO:0007669"/>
    <property type="project" value="InterPro"/>
</dbReference>
<evidence type="ECO:0000256" key="2">
    <source>
        <dbReference type="ARBA" id="ARBA00022741"/>
    </source>
</evidence>
<evidence type="ECO:0000259" key="5">
    <source>
        <dbReference type="PROSITE" id="PS50011"/>
    </source>
</evidence>
<keyword evidence="7" id="KW-1185">Reference proteome</keyword>
<name>A0A8S1LMJ3_9CILI</name>
<keyword evidence="2" id="KW-0547">Nucleotide-binding</keyword>
<dbReference type="GO" id="GO:0000407">
    <property type="term" value="C:phagophore assembly site"/>
    <property type="evidence" value="ECO:0007669"/>
    <property type="project" value="TreeGrafter"/>
</dbReference>
<gene>
    <name evidence="6" type="ORF">PSON_ATCC_30995.1.T0210398</name>
</gene>
<dbReference type="GO" id="GO:0005829">
    <property type="term" value="C:cytosol"/>
    <property type="evidence" value="ECO:0007669"/>
    <property type="project" value="TreeGrafter"/>
</dbReference>
<dbReference type="GO" id="GO:0005776">
    <property type="term" value="C:autophagosome"/>
    <property type="evidence" value="ECO:0007669"/>
    <property type="project" value="TreeGrafter"/>
</dbReference>
<dbReference type="GO" id="GO:0016020">
    <property type="term" value="C:membrane"/>
    <property type="evidence" value="ECO:0007669"/>
    <property type="project" value="TreeGrafter"/>
</dbReference>
<reference evidence="6" key="1">
    <citation type="submission" date="2021-01" db="EMBL/GenBank/DDBJ databases">
        <authorList>
            <consortium name="Genoscope - CEA"/>
            <person name="William W."/>
        </authorList>
    </citation>
    <scope>NUCLEOTIDE SEQUENCE</scope>
</reference>
<evidence type="ECO:0000256" key="1">
    <source>
        <dbReference type="ARBA" id="ARBA00022679"/>
    </source>
</evidence>
<protein>
    <recommendedName>
        <fullName evidence="5">Protein kinase domain-containing protein</fullName>
    </recommendedName>
</protein>
<dbReference type="PANTHER" id="PTHR24348:SF22">
    <property type="entry name" value="NON-SPECIFIC SERINE_THREONINE PROTEIN KINASE"/>
    <property type="match status" value="1"/>
</dbReference>
<feature type="domain" description="Protein kinase" evidence="5">
    <location>
        <begin position="14"/>
        <end position="273"/>
    </location>
</feature>
<dbReference type="Pfam" id="PF00069">
    <property type="entry name" value="Pkinase"/>
    <property type="match status" value="1"/>
</dbReference>
<dbReference type="OrthoDB" id="346907at2759"/>
<accession>A0A8S1LMJ3</accession>
<keyword evidence="4" id="KW-0067">ATP-binding</keyword>
<evidence type="ECO:0000256" key="3">
    <source>
        <dbReference type="ARBA" id="ARBA00022777"/>
    </source>
</evidence>
<sequence length="587" mass="69665">MADEWSTKQVLKYIVINEKLSFEAFGCLYKGFFKEDETKLIAVKMVKIALFDENPKLLELFKQEIAILQKINHPNIIRILDVLRTNTYVYLILEYCADGNLKKYIARKKDNRLSEVEALLFIKHIVEGFKILYQNKILHRNIKPDNILLHQGIAKITDFSVACIMDSDMNAPSYLTKMGTPLYMAPQILKGQPFSSKSDIWSLGITFYELLYGRVPWQAKDFDSFSQNVLNEPISFPIKPVRSNGAKELITKMLQIEEKDRISWEELFENQIFRDNHQINQINYNLQELDDFSKQIFINLQYLDQHLVVRQIIQIHFDSFQKQQEITSKTFGEVKSKSINYGQDFNTENFLLNQQKQNKIRAAMLKYYNYFLFERNVAFFFNYVIQKTIFLKPKLNLPNLPYFRLISLIAKNQLIHLERVREQFSKEVHEKFNIETWQNFLKSEEFKQLDLLIKTDIQSSQDLFFKITIAFRKVAEEELKGQINQLDAELIKDSLNLNETTFKASEVFYNCYREIIGDNINHLLKLQSEEVDINLLILNLSICLNPYEEFKEIYFDFDIFYEVTEQLKFNEIYERLLQKRVKLLVSK</sequence>
<keyword evidence="1" id="KW-0808">Transferase</keyword>
<dbReference type="InterPro" id="IPR000719">
    <property type="entry name" value="Prot_kinase_dom"/>
</dbReference>
<evidence type="ECO:0000256" key="4">
    <source>
        <dbReference type="ARBA" id="ARBA00022840"/>
    </source>
</evidence>
<dbReference type="Proteomes" id="UP000692954">
    <property type="component" value="Unassembled WGS sequence"/>
</dbReference>
<dbReference type="GO" id="GO:0000045">
    <property type="term" value="P:autophagosome assembly"/>
    <property type="evidence" value="ECO:0007669"/>
    <property type="project" value="TreeGrafter"/>
</dbReference>
<dbReference type="GO" id="GO:0005524">
    <property type="term" value="F:ATP binding"/>
    <property type="evidence" value="ECO:0007669"/>
    <property type="project" value="UniProtKB-KW"/>
</dbReference>
<dbReference type="AlphaFoldDB" id="A0A8S1LMJ3"/>
<dbReference type="InterPro" id="IPR045269">
    <property type="entry name" value="Atg1-like"/>
</dbReference>
<evidence type="ECO:0000313" key="7">
    <source>
        <dbReference type="Proteomes" id="UP000692954"/>
    </source>
</evidence>
<organism evidence="6 7">
    <name type="scientific">Paramecium sonneborni</name>
    <dbReference type="NCBI Taxonomy" id="65129"/>
    <lineage>
        <taxon>Eukaryota</taxon>
        <taxon>Sar</taxon>
        <taxon>Alveolata</taxon>
        <taxon>Ciliophora</taxon>
        <taxon>Intramacronucleata</taxon>
        <taxon>Oligohymenophorea</taxon>
        <taxon>Peniculida</taxon>
        <taxon>Parameciidae</taxon>
        <taxon>Paramecium</taxon>
    </lineage>
</organism>
<evidence type="ECO:0000313" key="6">
    <source>
        <dbReference type="EMBL" id="CAD8066563.1"/>
    </source>
</evidence>
<dbReference type="PANTHER" id="PTHR24348">
    <property type="entry name" value="SERINE/THREONINE-PROTEIN KINASE UNC-51-RELATED"/>
    <property type="match status" value="1"/>
</dbReference>
<dbReference type="PROSITE" id="PS50011">
    <property type="entry name" value="PROTEIN_KINASE_DOM"/>
    <property type="match status" value="1"/>
</dbReference>
<comment type="caution">
    <text evidence="6">The sequence shown here is derived from an EMBL/GenBank/DDBJ whole genome shotgun (WGS) entry which is preliminary data.</text>
</comment>
<dbReference type="GO" id="GO:0004674">
    <property type="term" value="F:protein serine/threonine kinase activity"/>
    <property type="evidence" value="ECO:0007669"/>
    <property type="project" value="InterPro"/>
</dbReference>
<proteinExistence type="predicted"/>
<dbReference type="EMBL" id="CAJJDN010000021">
    <property type="protein sequence ID" value="CAD8066563.1"/>
    <property type="molecule type" value="Genomic_DNA"/>
</dbReference>